<dbReference type="EMBL" id="JACEOL010000002">
    <property type="protein sequence ID" value="MBA4600947.1"/>
    <property type="molecule type" value="Genomic_DNA"/>
</dbReference>
<evidence type="ECO:0000313" key="1">
    <source>
        <dbReference type="EMBL" id="MBA4600947.1"/>
    </source>
</evidence>
<name>A0A7W1XPT5_9BACL</name>
<keyword evidence="2" id="KW-1185">Reference proteome</keyword>
<protein>
    <submittedName>
        <fullName evidence="1">Uncharacterized protein</fullName>
    </submittedName>
</protein>
<dbReference type="RefSeq" id="WP_181736912.1">
    <property type="nucleotide sequence ID" value="NZ_JACEOL010000002.1"/>
</dbReference>
<organism evidence="1 2">
    <name type="scientific">Thermoactinomyces mirandus</name>
    <dbReference type="NCBI Taxonomy" id="2756294"/>
    <lineage>
        <taxon>Bacteria</taxon>
        <taxon>Bacillati</taxon>
        <taxon>Bacillota</taxon>
        <taxon>Bacilli</taxon>
        <taxon>Bacillales</taxon>
        <taxon>Thermoactinomycetaceae</taxon>
        <taxon>Thermoactinomyces</taxon>
    </lineage>
</organism>
<sequence>MKMKINRNRMQLTGTAGQIRSCLKKMATHPLTVKQYINQCHLQNHHLVRIK</sequence>
<comment type="caution">
    <text evidence="1">The sequence shown here is derived from an EMBL/GenBank/DDBJ whole genome shotgun (WGS) entry which is preliminary data.</text>
</comment>
<gene>
    <name evidence="1" type="ORF">H2C83_01115</name>
</gene>
<evidence type="ECO:0000313" key="2">
    <source>
        <dbReference type="Proteomes" id="UP000538292"/>
    </source>
</evidence>
<reference evidence="1 2" key="1">
    <citation type="submission" date="2020-07" db="EMBL/GenBank/DDBJ databases">
        <title>Thermoactinomyces phylogeny.</title>
        <authorList>
            <person name="Dunlap C."/>
        </authorList>
    </citation>
    <scope>NUCLEOTIDE SEQUENCE [LARGE SCALE GENOMIC DNA]</scope>
    <source>
        <strain evidence="1 2">AMNI-1</strain>
    </source>
</reference>
<accession>A0A7W1XPT5</accession>
<dbReference type="Proteomes" id="UP000538292">
    <property type="component" value="Unassembled WGS sequence"/>
</dbReference>
<proteinExistence type="predicted"/>
<dbReference type="AlphaFoldDB" id="A0A7W1XPT5"/>